<dbReference type="InterPro" id="IPR005650">
    <property type="entry name" value="BlaI_family"/>
</dbReference>
<evidence type="ECO:0000313" key="6">
    <source>
        <dbReference type="EMBL" id="MCQ4044547.1"/>
    </source>
</evidence>
<comment type="caution">
    <text evidence="6">The sequence shown here is derived from an EMBL/GenBank/DDBJ whole genome shotgun (WGS) entry which is preliminary data.</text>
</comment>
<organism evidence="6 7">
    <name type="scientific">Streptantibioticus rubrisoli</name>
    <dbReference type="NCBI Taxonomy" id="1387313"/>
    <lineage>
        <taxon>Bacteria</taxon>
        <taxon>Bacillati</taxon>
        <taxon>Actinomycetota</taxon>
        <taxon>Actinomycetes</taxon>
        <taxon>Kitasatosporales</taxon>
        <taxon>Streptomycetaceae</taxon>
        <taxon>Streptantibioticus</taxon>
    </lineage>
</organism>
<evidence type="ECO:0000256" key="2">
    <source>
        <dbReference type="ARBA" id="ARBA00023015"/>
    </source>
</evidence>
<dbReference type="Gene3D" id="6.10.140.850">
    <property type="match status" value="1"/>
</dbReference>
<evidence type="ECO:0000256" key="4">
    <source>
        <dbReference type="ARBA" id="ARBA00023163"/>
    </source>
</evidence>
<dbReference type="Proteomes" id="UP001206206">
    <property type="component" value="Unassembled WGS sequence"/>
</dbReference>
<evidence type="ECO:0000256" key="1">
    <source>
        <dbReference type="ARBA" id="ARBA00011046"/>
    </source>
</evidence>
<proteinExistence type="inferred from homology"/>
<dbReference type="InterPro" id="IPR036388">
    <property type="entry name" value="WH-like_DNA-bd_sf"/>
</dbReference>
<protein>
    <submittedName>
        <fullName evidence="6">BlaI/MecI/CopY family transcriptional regulator</fullName>
    </submittedName>
</protein>
<keyword evidence="4" id="KW-0804">Transcription</keyword>
<reference evidence="6 7" key="1">
    <citation type="submission" date="2022-06" db="EMBL/GenBank/DDBJ databases">
        <title>Draft genome sequence of type strain Streptomyces rubrisoli DSM 42083.</title>
        <authorList>
            <person name="Duangmal K."/>
            <person name="Klaysubun C."/>
        </authorList>
    </citation>
    <scope>NUCLEOTIDE SEQUENCE [LARGE SCALE GENOMIC DNA]</scope>
    <source>
        <strain evidence="6 7">DSM 42083</strain>
    </source>
</reference>
<dbReference type="SUPFAM" id="SSF46785">
    <property type="entry name" value="Winged helix' DNA-binding domain"/>
    <property type="match status" value="1"/>
</dbReference>
<evidence type="ECO:0000256" key="5">
    <source>
        <dbReference type="SAM" id="MobiDB-lite"/>
    </source>
</evidence>
<feature type="region of interest" description="Disordered" evidence="5">
    <location>
        <begin position="122"/>
        <end position="152"/>
    </location>
</feature>
<comment type="similarity">
    <text evidence="1">Belongs to the BlaI transcriptional regulatory family.</text>
</comment>
<keyword evidence="2" id="KW-0805">Transcription regulation</keyword>
<gene>
    <name evidence="6" type="ORF">NON19_21560</name>
</gene>
<keyword evidence="7" id="KW-1185">Reference proteome</keyword>
<evidence type="ECO:0000313" key="7">
    <source>
        <dbReference type="Proteomes" id="UP001206206"/>
    </source>
</evidence>
<evidence type="ECO:0000256" key="3">
    <source>
        <dbReference type="ARBA" id="ARBA00023125"/>
    </source>
</evidence>
<name>A0ABT1PGP5_9ACTN</name>
<keyword evidence="3" id="KW-0238">DNA-binding</keyword>
<dbReference type="EMBL" id="JANFNH010000028">
    <property type="protein sequence ID" value="MCQ4044547.1"/>
    <property type="molecule type" value="Genomic_DNA"/>
</dbReference>
<dbReference type="InterPro" id="IPR036390">
    <property type="entry name" value="WH_DNA-bd_sf"/>
</dbReference>
<feature type="compositionally biased region" description="Low complexity" evidence="5">
    <location>
        <begin position="122"/>
        <end position="142"/>
    </location>
</feature>
<accession>A0ABT1PGP5</accession>
<sequence length="152" mass="16320">MTDIARRPAGELEAAVLAALWAAHAPLTPPQVQQSLGGTLARTTVATILARLHDKGTVVRSRSGRAYAYTPAVEDEAALAARRMHSELEKGDDRNGVLARFVSRLSPDDERVLRLLLAQTDASRTPASTASTASTRNTASTRKGSPEPRRPR</sequence>
<dbReference type="RefSeq" id="WP_255930448.1">
    <property type="nucleotide sequence ID" value="NZ_JANFNH010000028.1"/>
</dbReference>
<dbReference type="Pfam" id="PF03965">
    <property type="entry name" value="Penicillinase_R"/>
    <property type="match status" value="1"/>
</dbReference>
<dbReference type="Gene3D" id="1.10.10.10">
    <property type="entry name" value="Winged helix-like DNA-binding domain superfamily/Winged helix DNA-binding domain"/>
    <property type="match status" value="1"/>
</dbReference>